<dbReference type="PROSITE" id="PS51481">
    <property type="entry name" value="DHAK"/>
    <property type="match status" value="1"/>
</dbReference>
<dbReference type="GO" id="GO:0047324">
    <property type="term" value="F:phosphoenolpyruvate-glycerone phosphotransferase activity"/>
    <property type="evidence" value="ECO:0007669"/>
    <property type="project" value="UniProtKB-EC"/>
</dbReference>
<keyword evidence="3 8" id="KW-0418">Kinase</keyword>
<evidence type="ECO:0000313" key="9">
    <source>
        <dbReference type="Proteomes" id="UP000265581"/>
    </source>
</evidence>
<name>A0A371PB39_9ACTN</name>
<feature type="domain" description="DhaL" evidence="6">
    <location>
        <begin position="364"/>
        <end position="553"/>
    </location>
</feature>
<protein>
    <submittedName>
        <fullName evidence="8">Dihydroxyacetone kinase subunit DhaK</fullName>
        <ecNumber evidence="8">2.7.1.121</ecNumber>
    </submittedName>
</protein>
<accession>A0A371PB39</accession>
<dbReference type="SMART" id="SM01120">
    <property type="entry name" value="Dak2"/>
    <property type="match status" value="1"/>
</dbReference>
<dbReference type="InterPro" id="IPR036117">
    <property type="entry name" value="DhaL_dom_sf"/>
</dbReference>
<dbReference type="OrthoDB" id="9806345at2"/>
<dbReference type="PANTHER" id="PTHR28629:SF4">
    <property type="entry name" value="TRIOKINASE_FMN CYCLASE"/>
    <property type="match status" value="1"/>
</dbReference>
<dbReference type="InterPro" id="IPR004007">
    <property type="entry name" value="DhaL_dom"/>
</dbReference>
<dbReference type="NCBIfam" id="NF011049">
    <property type="entry name" value="PRK14479.1"/>
    <property type="match status" value="1"/>
</dbReference>
<organism evidence="8 9">
    <name type="scientific">Aeromicrobium endophyticum</name>
    <dbReference type="NCBI Taxonomy" id="2292704"/>
    <lineage>
        <taxon>Bacteria</taxon>
        <taxon>Bacillati</taxon>
        <taxon>Actinomycetota</taxon>
        <taxon>Actinomycetes</taxon>
        <taxon>Propionibacteriales</taxon>
        <taxon>Nocardioidaceae</taxon>
        <taxon>Aeromicrobium</taxon>
    </lineage>
</organism>
<evidence type="ECO:0000259" key="6">
    <source>
        <dbReference type="PROSITE" id="PS51480"/>
    </source>
</evidence>
<dbReference type="Gene3D" id="3.40.50.10440">
    <property type="entry name" value="Dihydroxyacetone kinase, domain 1"/>
    <property type="match status" value="1"/>
</dbReference>
<reference evidence="8 9" key="1">
    <citation type="submission" date="2018-08" db="EMBL/GenBank/DDBJ databases">
        <title>Aeromicrobium sp. M2KJ-4, whole genome shotgun sequence.</title>
        <authorList>
            <person name="Tuo L."/>
        </authorList>
    </citation>
    <scope>NUCLEOTIDE SEQUENCE [LARGE SCALE GENOMIC DNA]</scope>
    <source>
        <strain evidence="8 9">M2KJ-4</strain>
    </source>
</reference>
<evidence type="ECO:0000256" key="2">
    <source>
        <dbReference type="ARBA" id="ARBA00022741"/>
    </source>
</evidence>
<keyword evidence="2" id="KW-0547">Nucleotide-binding</keyword>
<evidence type="ECO:0000259" key="7">
    <source>
        <dbReference type="PROSITE" id="PS51481"/>
    </source>
</evidence>
<evidence type="ECO:0000256" key="4">
    <source>
        <dbReference type="ARBA" id="ARBA00022840"/>
    </source>
</evidence>
<proteinExistence type="predicted"/>
<dbReference type="Pfam" id="PF02734">
    <property type="entry name" value="Dak2"/>
    <property type="match status" value="1"/>
</dbReference>
<dbReference type="InterPro" id="IPR050861">
    <property type="entry name" value="Dihydroxyacetone_Kinase"/>
</dbReference>
<sequence>MKKLINAVGTVVPEMLEGLVRANPGIAVLDGQTIVARRDHRDLAERGTVAIISGGGAGHEPAHAGYVGDGMLTAAVVGDMFTSPSTDAVLTAIEAVGGPAGVLLVVKNYTGDRLNFGLAAEIARARGHAVEMVVVSDDVALASDGQHAGRRGIAGTVLVHKVVGAAAASGASLAEVAEAGRRAAASVGTMGVALGACTVPAVGKPGFHLDDDEIEWGLGIHGESGIERSTIVPAHDVAERLVATVSDDLGLTSGDRVALLVNNLGATPPSELDIVAAEAVGAAERRGLVVERLWCGTFLTALDMPGCSISLMSVDDDRLTALDAATSTSAWPADGRGRPGDGAHLPAPAVEDAGSDGPFAAADSPVASAVRAACEALRAAEPELTEMDTAVGDGDLGTSLDRGSQAVLAELDRLPAEPAEALRHVAAILRRVIGGTSGPLYSILFLRAAAAWDDADGEQPWAEALAAGIAGISEVGGASEGDRTMLDALIPFSRAWTNGGSVAEALEAAREGTAGTASVTARVGRSSYVGDRALGTPDPGARAVVIWLEAVAEAVGA</sequence>
<dbReference type="PROSITE" id="PS51480">
    <property type="entry name" value="DHAL"/>
    <property type="match status" value="1"/>
</dbReference>
<evidence type="ECO:0000256" key="5">
    <source>
        <dbReference type="SAM" id="MobiDB-lite"/>
    </source>
</evidence>
<dbReference type="EC" id="2.7.1.121" evidence="8"/>
<dbReference type="GO" id="GO:0005829">
    <property type="term" value="C:cytosol"/>
    <property type="evidence" value="ECO:0007669"/>
    <property type="project" value="TreeGrafter"/>
</dbReference>
<keyword evidence="1 8" id="KW-0808">Transferase</keyword>
<dbReference type="EMBL" id="QUBR01000001">
    <property type="protein sequence ID" value="REK72776.1"/>
    <property type="molecule type" value="Genomic_DNA"/>
</dbReference>
<dbReference type="Pfam" id="PF02733">
    <property type="entry name" value="Dak1"/>
    <property type="match status" value="1"/>
</dbReference>
<dbReference type="InterPro" id="IPR004006">
    <property type="entry name" value="DhaK_dom"/>
</dbReference>
<dbReference type="FunFam" id="3.40.50.10440:FF:000001">
    <property type="entry name" value="Dihydroxyacetone kinase, DhaK subunit"/>
    <property type="match status" value="1"/>
</dbReference>
<dbReference type="Gene3D" id="1.25.40.340">
    <property type="match status" value="1"/>
</dbReference>
<keyword evidence="9" id="KW-1185">Reference proteome</keyword>
<dbReference type="Gene3D" id="3.30.1180.20">
    <property type="entry name" value="Dihydroxyacetone kinase, domain 2"/>
    <property type="match status" value="1"/>
</dbReference>
<dbReference type="GO" id="GO:0004371">
    <property type="term" value="F:glycerone kinase activity"/>
    <property type="evidence" value="ECO:0007669"/>
    <property type="project" value="InterPro"/>
</dbReference>
<dbReference type="GO" id="GO:0005524">
    <property type="term" value="F:ATP binding"/>
    <property type="evidence" value="ECO:0007669"/>
    <property type="project" value="UniProtKB-KW"/>
</dbReference>
<dbReference type="AlphaFoldDB" id="A0A371PB39"/>
<feature type="domain" description="DhaK" evidence="7">
    <location>
        <begin position="7"/>
        <end position="331"/>
    </location>
</feature>
<gene>
    <name evidence="8" type="ORF">DX116_04020</name>
</gene>
<dbReference type="SUPFAM" id="SSF82549">
    <property type="entry name" value="DAK1/DegV-like"/>
    <property type="match status" value="1"/>
</dbReference>
<dbReference type="GO" id="GO:0019563">
    <property type="term" value="P:glycerol catabolic process"/>
    <property type="evidence" value="ECO:0007669"/>
    <property type="project" value="TreeGrafter"/>
</dbReference>
<comment type="caution">
    <text evidence="8">The sequence shown here is derived from an EMBL/GenBank/DDBJ whole genome shotgun (WGS) entry which is preliminary data.</text>
</comment>
<dbReference type="RefSeq" id="WP_119702889.1">
    <property type="nucleotide sequence ID" value="NZ_JBHSOI010000001.1"/>
</dbReference>
<dbReference type="FunFam" id="1.25.40.340:FF:000002">
    <property type="entry name" value="Dihydroxyacetone kinase, L subunit"/>
    <property type="match status" value="1"/>
</dbReference>
<dbReference type="Proteomes" id="UP000265581">
    <property type="component" value="Unassembled WGS sequence"/>
</dbReference>
<evidence type="ECO:0000313" key="8">
    <source>
        <dbReference type="EMBL" id="REK72776.1"/>
    </source>
</evidence>
<dbReference type="PANTHER" id="PTHR28629">
    <property type="entry name" value="TRIOKINASE/FMN CYCLASE"/>
    <property type="match status" value="1"/>
</dbReference>
<evidence type="ECO:0000256" key="1">
    <source>
        <dbReference type="ARBA" id="ARBA00022679"/>
    </source>
</evidence>
<feature type="region of interest" description="Disordered" evidence="5">
    <location>
        <begin position="329"/>
        <end position="358"/>
    </location>
</feature>
<dbReference type="FunFam" id="3.30.1180.20:FF:000001">
    <property type="entry name" value="Dihydroxyacetone kinase 1"/>
    <property type="match status" value="1"/>
</dbReference>
<keyword evidence="4" id="KW-0067">ATP-binding</keyword>
<evidence type="ECO:0000256" key="3">
    <source>
        <dbReference type="ARBA" id="ARBA00022777"/>
    </source>
</evidence>
<dbReference type="SUPFAM" id="SSF101473">
    <property type="entry name" value="DhaL-like"/>
    <property type="match status" value="1"/>
</dbReference>